<dbReference type="AlphaFoldDB" id="A0A0R1S1N2"/>
<keyword evidence="1" id="KW-0472">Membrane</keyword>
<accession>A0A0R1S1N2</accession>
<comment type="caution">
    <text evidence="2">The sequence shown here is derived from an EMBL/GenBank/DDBJ whole genome shotgun (WGS) entry which is preliminary data.</text>
</comment>
<protein>
    <submittedName>
        <fullName evidence="2">Uncharacterized protein</fullName>
    </submittedName>
</protein>
<feature type="transmembrane region" description="Helical" evidence="1">
    <location>
        <begin position="49"/>
        <end position="69"/>
    </location>
</feature>
<keyword evidence="1" id="KW-0812">Transmembrane</keyword>
<dbReference type="EMBL" id="AZEY01000105">
    <property type="protein sequence ID" value="KRL62913.1"/>
    <property type="molecule type" value="Genomic_DNA"/>
</dbReference>
<sequence>MFNQKRLDMEWEKMKENRNFWIYELTFWIALDSNGLLSPSTYDDENCAFVALFIIGMLFINFYVAIKLYGK</sequence>
<gene>
    <name evidence="2" type="ORF">FC85_GL001784</name>
</gene>
<proteinExistence type="predicted"/>
<organism evidence="2 3">
    <name type="scientific">Lentilactobacillus diolivorans DSM 14421</name>
    <dbReference type="NCBI Taxonomy" id="1423739"/>
    <lineage>
        <taxon>Bacteria</taxon>
        <taxon>Bacillati</taxon>
        <taxon>Bacillota</taxon>
        <taxon>Bacilli</taxon>
        <taxon>Lactobacillales</taxon>
        <taxon>Lactobacillaceae</taxon>
        <taxon>Lentilactobacillus</taxon>
    </lineage>
</organism>
<keyword evidence="1" id="KW-1133">Transmembrane helix</keyword>
<evidence type="ECO:0000313" key="2">
    <source>
        <dbReference type="EMBL" id="KRL62913.1"/>
    </source>
</evidence>
<dbReference type="Proteomes" id="UP000052013">
    <property type="component" value="Unassembled WGS sequence"/>
</dbReference>
<dbReference type="RefSeq" id="WP_057866085.1">
    <property type="nucleotide sequence ID" value="NZ_AZEY01000105.1"/>
</dbReference>
<reference evidence="2 3" key="1">
    <citation type="journal article" date="2015" name="Genome Announc.">
        <title>Expanding the biotechnology potential of lactobacilli through comparative genomics of 213 strains and associated genera.</title>
        <authorList>
            <person name="Sun Z."/>
            <person name="Harris H.M."/>
            <person name="McCann A."/>
            <person name="Guo C."/>
            <person name="Argimon S."/>
            <person name="Zhang W."/>
            <person name="Yang X."/>
            <person name="Jeffery I.B."/>
            <person name="Cooney J.C."/>
            <person name="Kagawa T.F."/>
            <person name="Liu W."/>
            <person name="Song Y."/>
            <person name="Salvetti E."/>
            <person name="Wrobel A."/>
            <person name="Rasinkangas P."/>
            <person name="Parkhill J."/>
            <person name="Rea M.C."/>
            <person name="O'Sullivan O."/>
            <person name="Ritari J."/>
            <person name="Douillard F.P."/>
            <person name="Paul Ross R."/>
            <person name="Yang R."/>
            <person name="Briner A.E."/>
            <person name="Felis G.E."/>
            <person name="de Vos W.M."/>
            <person name="Barrangou R."/>
            <person name="Klaenhammer T.R."/>
            <person name="Caufield P.W."/>
            <person name="Cui Y."/>
            <person name="Zhang H."/>
            <person name="O'Toole P.W."/>
        </authorList>
    </citation>
    <scope>NUCLEOTIDE SEQUENCE [LARGE SCALE GENOMIC DNA]</scope>
    <source>
        <strain evidence="2 3">DSM 14421</strain>
    </source>
</reference>
<feature type="transmembrane region" description="Helical" evidence="1">
    <location>
        <begin position="20"/>
        <end position="37"/>
    </location>
</feature>
<evidence type="ECO:0000256" key="1">
    <source>
        <dbReference type="SAM" id="Phobius"/>
    </source>
</evidence>
<dbReference type="PATRIC" id="fig|1423739.3.peg.1867"/>
<evidence type="ECO:0000313" key="3">
    <source>
        <dbReference type="Proteomes" id="UP000052013"/>
    </source>
</evidence>
<name>A0A0R1S1N2_9LACO</name>